<accession>A0A9Q8SZU3</accession>
<dbReference type="GeneID" id="73346120"/>
<evidence type="ECO:0008006" key="6">
    <source>
        <dbReference type="Google" id="ProtNLM"/>
    </source>
</evidence>
<dbReference type="KEGG" id="clup:CLUP02_12146"/>
<dbReference type="Pfam" id="PF26639">
    <property type="entry name" value="Het-6_barrel"/>
    <property type="match status" value="1"/>
</dbReference>
<evidence type="ECO:0000313" key="5">
    <source>
        <dbReference type="Proteomes" id="UP000830671"/>
    </source>
</evidence>
<keyword evidence="5" id="KW-1185">Reference proteome</keyword>
<name>A0A9Q8SZU3_9PEZI</name>
<feature type="domain" description="Beta-lactamase-related" evidence="2">
    <location>
        <begin position="1026"/>
        <end position="1327"/>
    </location>
</feature>
<sequence>MSRPQTPTHDVYNDPDAYELQIAIDQLAAGSSEALRLYLARKNGIDPATASLSSSPFAVSDDPNVTYAYAGKLDNTQAPGDEQMHDPSAEPHKPDVMFEDTEIPFEYEPLDPELRRIRLLRLGAADEDGIIRELRVETFYLDDAPPYFCLSYVWGTPERFLAVNCNGKMISVTQNLYHALRTCLNRHPTTWFWADGICINQDNIVERSQQVLLMGNIYKGAKLVLAHPGHYQYERRKPEDVNNREETTLEDRMGGLGVQDMMSFGMDDSVKDEVTAEFEKPYGLSDFTLEPVDDAYSTESVQGAISIMTFMTRIWEDQRRDSIMSDIEWDKVGLPDTETEEGRETWNKLVRFWVTDWYFRTWILQEVILAPKVVVLYGTAAISLEAITDFWDLARIHGLPRPLRIGMYAEVFSMIMHLSPVSSFKLLRDRRQGFETSQTVDDTENVEDEPVESGSPLNLLELLCLTRNNLATDARDKVYGLLGLTDDPVAQVFTEVARLMIEAGRGIDLLHHAGINQGVPNLPSWVPDWTVQSRSTLSTQLYHCMPKTSPMISISAPGEAPRLTLRGMILDRVNFVGPSWKYYTHSQTDHMFNIFESAPDLEIPAFNDEDSRNFILTFATIATQDDLKERYIDEALDDALVRTLAMDRSWRGERIGPRDKEEKAGTEDAKFVVTGKEGNNSPELVSTSKEFFAGVDAFRRFYAQGPNEENDEHAPGIRVHQTAIFKWLLDFDVDVEADLQKRMVPFTVPFQEAQRGRRFAMIGTRDDKNAEDIAKDAVILEENPSRAVYKTKSLDHHYMGTVPWNAQVEDYVVLLEGLRTPFVLRKILNDIESGSADEFQIIGDCYVHGIMDGELLKPIDSLKGRLKAEQVGVDAKGEEYANSFKLQLFNEAFYNVGVSVMSYSKFGVRGCTCEVKLKRAANSMSGVQNSHSVHSRKGRLNILKLRPGSEIWCFLFLRGIIAILRRVMLEIGYLGMFCSCIPKSHPIVSARLRFQSFLFLTKRLLFTRQDLLTSVLFKFSDMGSFEERIDTAVRDRDIPGVILHARDKSGIFQYSHVYGDNLKSATPLSDDNILTLASVTKLFTTIAALQLVERGILTLDGDVAKHVPTLAQKPVLTGFTDSGKPIEVQRQKPITLRHLLTHSAGNSYDFLSDATRDWQSFHGLKPTRGSIVEERFGYPLNYEPGEDWAYSCSSDWMGKLIENVSGKSLEQYMRENIWDPVGASSFTFNVESVRSKLWGMNTRDRDTGKIILHRGRELNHGVTDCLGGQGSYGSAPDVMRVLHSLLVDDGKLLSPTMTSEMFKPQLSSQAKSSLLKAMEEPEWAVGHFPSPIPAERNSDVEWCIKRFLVDRSPSWALWLLCDTNAPCGRGGNLSD</sequence>
<evidence type="ECO:0000313" key="4">
    <source>
        <dbReference type="EMBL" id="UQC86644.1"/>
    </source>
</evidence>
<feature type="region of interest" description="Disordered" evidence="1">
    <location>
        <begin position="74"/>
        <end position="94"/>
    </location>
</feature>
<dbReference type="Gene3D" id="3.40.710.10">
    <property type="entry name" value="DD-peptidase/beta-lactamase superfamily"/>
    <property type="match status" value="1"/>
</dbReference>
<dbReference type="PANTHER" id="PTHR24148">
    <property type="entry name" value="ANKYRIN REPEAT DOMAIN-CONTAINING PROTEIN 39 HOMOLOG-RELATED"/>
    <property type="match status" value="1"/>
</dbReference>
<evidence type="ECO:0000256" key="1">
    <source>
        <dbReference type="SAM" id="MobiDB-lite"/>
    </source>
</evidence>
<dbReference type="Proteomes" id="UP000830671">
    <property type="component" value="Chromosome 6"/>
</dbReference>
<evidence type="ECO:0000259" key="2">
    <source>
        <dbReference type="Pfam" id="PF00144"/>
    </source>
</evidence>
<organism evidence="4 5">
    <name type="scientific">Colletotrichum lupini</name>
    <dbReference type="NCBI Taxonomy" id="145971"/>
    <lineage>
        <taxon>Eukaryota</taxon>
        <taxon>Fungi</taxon>
        <taxon>Dikarya</taxon>
        <taxon>Ascomycota</taxon>
        <taxon>Pezizomycotina</taxon>
        <taxon>Sordariomycetes</taxon>
        <taxon>Hypocreomycetidae</taxon>
        <taxon>Glomerellales</taxon>
        <taxon>Glomerellaceae</taxon>
        <taxon>Colletotrichum</taxon>
        <taxon>Colletotrichum acutatum species complex</taxon>
    </lineage>
</organism>
<dbReference type="EMBL" id="CP019478">
    <property type="protein sequence ID" value="UQC86644.1"/>
    <property type="molecule type" value="Genomic_DNA"/>
</dbReference>
<dbReference type="InterPro" id="IPR001466">
    <property type="entry name" value="Beta-lactam-related"/>
</dbReference>
<dbReference type="InterPro" id="IPR052895">
    <property type="entry name" value="HetReg/Transcr_Mod"/>
</dbReference>
<dbReference type="Pfam" id="PF06985">
    <property type="entry name" value="HET"/>
    <property type="match status" value="1"/>
</dbReference>
<gene>
    <name evidence="4" type="ORF">CLUP02_12146</name>
</gene>
<feature type="compositionally biased region" description="Basic and acidic residues" evidence="1">
    <location>
        <begin position="82"/>
        <end position="94"/>
    </location>
</feature>
<feature type="domain" description="Heterokaryon incompatibility" evidence="3">
    <location>
        <begin position="147"/>
        <end position="366"/>
    </location>
</feature>
<dbReference type="Pfam" id="PF00144">
    <property type="entry name" value="Beta-lactamase"/>
    <property type="match status" value="1"/>
</dbReference>
<dbReference type="InterPro" id="IPR010730">
    <property type="entry name" value="HET"/>
</dbReference>
<evidence type="ECO:0000259" key="3">
    <source>
        <dbReference type="Pfam" id="PF06985"/>
    </source>
</evidence>
<protein>
    <recommendedName>
        <fullName evidence="6">Beta-lactamase-related domain-containing protein</fullName>
    </recommendedName>
</protein>
<dbReference type="RefSeq" id="XP_049148255.1">
    <property type="nucleotide sequence ID" value="XM_049291110.1"/>
</dbReference>
<dbReference type="SUPFAM" id="SSF56601">
    <property type="entry name" value="beta-lactamase/transpeptidase-like"/>
    <property type="match status" value="1"/>
</dbReference>
<reference evidence="4" key="1">
    <citation type="journal article" date="2021" name="Mol. Plant Microbe Interact.">
        <title>Complete Genome Sequence of the Plant-Pathogenic Fungus Colletotrichum lupini.</title>
        <authorList>
            <person name="Baroncelli R."/>
            <person name="Pensec F."/>
            <person name="Da Lio D."/>
            <person name="Boufleur T."/>
            <person name="Vicente I."/>
            <person name="Sarrocco S."/>
            <person name="Picot A."/>
            <person name="Baraldi E."/>
            <person name="Sukno S."/>
            <person name="Thon M."/>
            <person name="Le Floch G."/>
        </authorList>
    </citation>
    <scope>NUCLEOTIDE SEQUENCE</scope>
    <source>
        <strain evidence="4">IMI 504893</strain>
    </source>
</reference>
<dbReference type="InterPro" id="IPR012338">
    <property type="entry name" value="Beta-lactam/transpept-like"/>
</dbReference>
<proteinExistence type="predicted"/>
<dbReference type="PANTHER" id="PTHR24148:SF73">
    <property type="entry name" value="HET DOMAIN PROTEIN (AFU_ORTHOLOGUE AFUA_8G01020)"/>
    <property type="match status" value="1"/>
</dbReference>